<organism evidence="1 2">
    <name type="scientific">Cichorium intybus</name>
    <name type="common">Chicory</name>
    <dbReference type="NCBI Taxonomy" id="13427"/>
    <lineage>
        <taxon>Eukaryota</taxon>
        <taxon>Viridiplantae</taxon>
        <taxon>Streptophyta</taxon>
        <taxon>Embryophyta</taxon>
        <taxon>Tracheophyta</taxon>
        <taxon>Spermatophyta</taxon>
        <taxon>Magnoliopsida</taxon>
        <taxon>eudicotyledons</taxon>
        <taxon>Gunneridae</taxon>
        <taxon>Pentapetalae</taxon>
        <taxon>asterids</taxon>
        <taxon>campanulids</taxon>
        <taxon>Asterales</taxon>
        <taxon>Asteraceae</taxon>
        <taxon>Cichorioideae</taxon>
        <taxon>Cichorieae</taxon>
        <taxon>Cichoriinae</taxon>
        <taxon>Cichorium</taxon>
    </lineage>
</organism>
<keyword evidence="2" id="KW-1185">Reference proteome</keyword>
<sequence length="445" mass="51701">MLITRTCSPFCFQTALFEKPTAAGTLGGLSLSRKKPSFSTDYSPEVFRSSTTSSVMETSVQQKAMEISQMTTSKDRKLSKDKQMTRKKKKVNWFLFLSDDILLEILKKLPDDFLRYKAKHVCRHWFNIVTNKILLDHASFILQISNNPTVRLVDITEQQKGLQVKEHNLEIPVYGWIISWCNEYLLITDLEKNEFVYNLITKEGSLLPHCTSCGGRDIHEIGNCGVALSFDGFVYKLVHVFMGPPMQCHILVLRKNIVSRVSSKWKKIEVPSYMNEKSDFWGDHRRDYWGDPVLVQGRYFHWDVHCDRYLVSMDMIEEKMFKMSLPISGSSFMYTVFEMGGFLTLIHQVSRKVTEIWVLKDFHKMKWEKLKLTIPDCYYFEQYCGSGSDIVSGMRSKRYITCMRLSSWDGAICSYDLKDWSVEELDIHIGGHDHRVVHSSIPSFI</sequence>
<accession>A0ACB9H7L1</accession>
<dbReference type="Proteomes" id="UP001055811">
    <property type="component" value="Linkage Group LG01"/>
</dbReference>
<comment type="caution">
    <text evidence="1">The sequence shown here is derived from an EMBL/GenBank/DDBJ whole genome shotgun (WGS) entry which is preliminary data.</text>
</comment>
<proteinExistence type="predicted"/>
<evidence type="ECO:0000313" key="2">
    <source>
        <dbReference type="Proteomes" id="UP001055811"/>
    </source>
</evidence>
<evidence type="ECO:0000313" key="1">
    <source>
        <dbReference type="EMBL" id="KAI3791537.1"/>
    </source>
</evidence>
<reference evidence="2" key="1">
    <citation type="journal article" date="2022" name="Mol. Ecol. Resour.">
        <title>The genomes of chicory, endive, great burdock and yacon provide insights into Asteraceae palaeo-polyploidization history and plant inulin production.</title>
        <authorList>
            <person name="Fan W."/>
            <person name="Wang S."/>
            <person name="Wang H."/>
            <person name="Wang A."/>
            <person name="Jiang F."/>
            <person name="Liu H."/>
            <person name="Zhao H."/>
            <person name="Xu D."/>
            <person name="Zhang Y."/>
        </authorList>
    </citation>
    <scope>NUCLEOTIDE SEQUENCE [LARGE SCALE GENOMIC DNA]</scope>
    <source>
        <strain evidence="2">cv. Punajuju</strain>
    </source>
</reference>
<dbReference type="EMBL" id="CM042009">
    <property type="protein sequence ID" value="KAI3791537.1"/>
    <property type="molecule type" value="Genomic_DNA"/>
</dbReference>
<name>A0ACB9H7L1_CICIN</name>
<gene>
    <name evidence="1" type="ORF">L2E82_05339</name>
</gene>
<reference evidence="1 2" key="2">
    <citation type="journal article" date="2022" name="Mol. Ecol. Resour.">
        <title>The genomes of chicory, endive, great burdock and yacon provide insights into Asteraceae paleo-polyploidization history and plant inulin production.</title>
        <authorList>
            <person name="Fan W."/>
            <person name="Wang S."/>
            <person name="Wang H."/>
            <person name="Wang A."/>
            <person name="Jiang F."/>
            <person name="Liu H."/>
            <person name="Zhao H."/>
            <person name="Xu D."/>
            <person name="Zhang Y."/>
        </authorList>
    </citation>
    <scope>NUCLEOTIDE SEQUENCE [LARGE SCALE GENOMIC DNA]</scope>
    <source>
        <strain evidence="2">cv. Punajuju</strain>
        <tissue evidence="1">Leaves</tissue>
    </source>
</reference>
<protein>
    <submittedName>
        <fullName evidence="1">Uncharacterized protein</fullName>
    </submittedName>
</protein>